<keyword evidence="13" id="KW-0378">Hydrolase</keyword>
<feature type="compositionally biased region" description="Polar residues" evidence="22">
    <location>
        <begin position="1"/>
        <end position="18"/>
    </location>
</feature>
<evidence type="ECO:0000256" key="22">
    <source>
        <dbReference type="SAM" id="MobiDB-lite"/>
    </source>
</evidence>
<dbReference type="FunFam" id="1.10.3810.10:FF:000001">
    <property type="entry name" value="Penicillin-binding protein 1A"/>
    <property type="match status" value="1"/>
</dbReference>
<comment type="pathway">
    <text evidence="1">Cell wall biogenesis; peptidoglycan biosynthesis.</text>
</comment>
<sequence>MSASSDPPSRDPGSTQPRPSEEPSAAEPLPLPEPVSSPSPAEPSLRDAGRALSSALRREGSTRWQAVRSGIAKRRPSSRTAAVAGASATGPDSGMPSTQSRPRRRKAPGSRAIRRGWRLFIGALLCLGLGVTGTLVALWLTMRDLPLSDVLPPAAEPTLLIRTADGEVLTTRGAYRAPYTALDEMPPHLIEAVIAIEDQRFREHDGVDWRGISRALFRNLSAGGVVEGGSTITQQLVKILYLGPERTLSRKLQEAVLATTLERQLAKERILELYLNSVYLGSGAYGAPAAAETYYGKEIGELSLPEAALLAASIQSPSRVNPISDLGGAQNRAALVLTVMEDQGRIDEATRDQALAQLAVLAPEPQPSRAGSYFGDWVLEEAVSLESAGSQGLTATATLDLELQAEAERIVREVMADQGAAVGASQAALVAMTPNGRVRAMVGGLDYGESQFNRATDALRQPGSTFKLFVYMAALILGASPDSTISDAPIEIDGWEPRNFGGQSHGTVTLRDAFTHSYNQATVRLAQEVGVDNIVSVARRFGIEAELKPTPSLALGTSEVTLLDMTEAYAAMALGRTPVNATGIEALRFGEDDALGVTGTNDREQTRLTRTRDPMLGMLRAVVSEGTGREATVQGLRVAGKTGTSQDSRDAWFIGFGGGMVIGVWVGNDDNSPMDEVTGGGLPAEIFRRVMQAARDDGPARVAPAPARAEGPQCDIRACSAAYQSFRAEDCTYQPYEGPRRICTR</sequence>
<evidence type="ECO:0000259" key="25">
    <source>
        <dbReference type="Pfam" id="PF00912"/>
    </source>
</evidence>
<dbReference type="Gene3D" id="3.40.710.10">
    <property type="entry name" value="DD-peptidase/beta-lactamase superfamily"/>
    <property type="match status" value="1"/>
</dbReference>
<evidence type="ECO:0000313" key="26">
    <source>
        <dbReference type="EMBL" id="TNC52753.1"/>
    </source>
</evidence>
<evidence type="ECO:0000256" key="9">
    <source>
        <dbReference type="ARBA" id="ARBA00022670"/>
    </source>
</evidence>
<dbReference type="PANTHER" id="PTHR32282:SF33">
    <property type="entry name" value="PEPTIDOGLYCAN GLYCOSYLTRANSFERASE"/>
    <property type="match status" value="1"/>
</dbReference>
<dbReference type="SUPFAM" id="SSF53955">
    <property type="entry name" value="Lysozyme-like"/>
    <property type="match status" value="1"/>
</dbReference>
<comment type="caution">
    <text evidence="26">The sequence shown here is derived from an EMBL/GenBank/DDBJ whole genome shotgun (WGS) entry which is preliminary data.</text>
</comment>
<dbReference type="SUPFAM" id="SSF56601">
    <property type="entry name" value="beta-lactamase/transpeptidase-like"/>
    <property type="match status" value="1"/>
</dbReference>
<evidence type="ECO:0000256" key="19">
    <source>
        <dbReference type="ARBA" id="ARBA00034000"/>
    </source>
</evidence>
<dbReference type="Pfam" id="PF07886">
    <property type="entry name" value="BA14K"/>
    <property type="match status" value="1"/>
</dbReference>
<dbReference type="GO" id="GO:0009002">
    <property type="term" value="F:serine-type D-Ala-D-Ala carboxypeptidase activity"/>
    <property type="evidence" value="ECO:0007669"/>
    <property type="project" value="UniProtKB-EC"/>
</dbReference>
<evidence type="ECO:0000256" key="21">
    <source>
        <dbReference type="ARBA" id="ARBA00049902"/>
    </source>
</evidence>
<comment type="similarity">
    <text evidence="2">In the C-terminal section; belongs to the transpeptidase family.</text>
</comment>
<dbReference type="GO" id="GO:0071555">
    <property type="term" value="P:cell wall organization"/>
    <property type="evidence" value="ECO:0007669"/>
    <property type="project" value="UniProtKB-KW"/>
</dbReference>
<dbReference type="GO" id="GO:0008360">
    <property type="term" value="P:regulation of cell shape"/>
    <property type="evidence" value="ECO:0007669"/>
    <property type="project" value="UniProtKB-KW"/>
</dbReference>
<evidence type="ECO:0000256" key="15">
    <source>
        <dbReference type="ARBA" id="ARBA00022984"/>
    </source>
</evidence>
<gene>
    <name evidence="26" type="ORF">FHG66_00195</name>
</gene>
<keyword evidence="12" id="KW-0430">Lectin</keyword>
<dbReference type="PANTHER" id="PTHR32282">
    <property type="entry name" value="BINDING PROTEIN TRANSPEPTIDASE, PUTATIVE-RELATED"/>
    <property type="match status" value="1"/>
</dbReference>
<name>A0A5C4N4Z1_9RHOB</name>
<dbReference type="Gene3D" id="1.10.3810.10">
    <property type="entry name" value="Biosynthetic peptidoglycan transglycosylase-like"/>
    <property type="match status" value="1"/>
</dbReference>
<evidence type="ECO:0000256" key="12">
    <source>
        <dbReference type="ARBA" id="ARBA00022734"/>
    </source>
</evidence>
<evidence type="ECO:0000256" key="3">
    <source>
        <dbReference type="ARBA" id="ARBA00007739"/>
    </source>
</evidence>
<dbReference type="InterPro" id="IPR023346">
    <property type="entry name" value="Lysozyme-like_dom_sf"/>
</dbReference>
<feature type="compositionally biased region" description="Pro residues" evidence="22">
    <location>
        <begin position="29"/>
        <end position="41"/>
    </location>
</feature>
<keyword evidence="23" id="KW-0472">Membrane</keyword>
<keyword evidence="11" id="KW-0808">Transferase</keyword>
<protein>
    <recommendedName>
        <fullName evidence="6">Lectin-like protein BA14k</fullName>
        <ecNumber evidence="20">2.4.99.28</ecNumber>
        <ecNumber evidence="5">3.4.16.4</ecNumber>
    </recommendedName>
</protein>
<dbReference type="GO" id="GO:0030288">
    <property type="term" value="C:outer membrane-bounded periplasmic space"/>
    <property type="evidence" value="ECO:0007669"/>
    <property type="project" value="TreeGrafter"/>
</dbReference>
<dbReference type="GO" id="GO:0009252">
    <property type="term" value="P:peptidoglycan biosynthetic process"/>
    <property type="evidence" value="ECO:0007669"/>
    <property type="project" value="UniProtKB-UniPathway"/>
</dbReference>
<evidence type="ECO:0000256" key="20">
    <source>
        <dbReference type="ARBA" id="ARBA00044770"/>
    </source>
</evidence>
<dbReference type="AlphaFoldDB" id="A0A5C4N4Z1"/>
<comment type="similarity">
    <text evidence="4">Belongs to the BA14k family.</text>
</comment>
<evidence type="ECO:0000256" key="10">
    <source>
        <dbReference type="ARBA" id="ARBA00022676"/>
    </source>
</evidence>
<keyword evidence="10" id="KW-0328">Glycosyltransferase</keyword>
<evidence type="ECO:0000256" key="2">
    <source>
        <dbReference type="ARBA" id="ARBA00007090"/>
    </source>
</evidence>
<evidence type="ECO:0000256" key="18">
    <source>
        <dbReference type="ARBA" id="ARBA00025321"/>
    </source>
</evidence>
<dbReference type="NCBIfam" id="TIGR02074">
    <property type="entry name" value="PBP_1a_fam"/>
    <property type="match status" value="1"/>
</dbReference>
<dbReference type="EC" id="3.4.16.4" evidence="5"/>
<evidence type="ECO:0000256" key="7">
    <source>
        <dbReference type="ARBA" id="ARBA00022475"/>
    </source>
</evidence>
<dbReference type="Proteomes" id="UP000305887">
    <property type="component" value="Unassembled WGS sequence"/>
</dbReference>
<dbReference type="InterPro" id="IPR036950">
    <property type="entry name" value="PBP_transglycosylase"/>
</dbReference>
<evidence type="ECO:0000256" key="11">
    <source>
        <dbReference type="ARBA" id="ARBA00022679"/>
    </source>
</evidence>
<organism evidence="26 27">
    <name type="scientific">Rubellimicrobium rubrum</name>
    <dbReference type="NCBI Taxonomy" id="2585369"/>
    <lineage>
        <taxon>Bacteria</taxon>
        <taxon>Pseudomonadati</taxon>
        <taxon>Pseudomonadota</taxon>
        <taxon>Alphaproteobacteria</taxon>
        <taxon>Rhodobacterales</taxon>
        <taxon>Roseobacteraceae</taxon>
        <taxon>Rubellimicrobium</taxon>
    </lineage>
</organism>
<accession>A0A5C4N4Z1</accession>
<dbReference type="InterPro" id="IPR012338">
    <property type="entry name" value="Beta-lactam/transpept-like"/>
</dbReference>
<dbReference type="GO" id="GO:0008658">
    <property type="term" value="F:penicillin binding"/>
    <property type="evidence" value="ECO:0007669"/>
    <property type="project" value="InterPro"/>
</dbReference>
<proteinExistence type="inferred from homology"/>
<comment type="function">
    <text evidence="18">Has immunoglobulin-binding and hemagglutination properties, and can bind to mannose. Essential for virulence. May be involved in LPS biosynthesis or polysaccharide transport.</text>
</comment>
<feature type="domain" description="Penicillin-binding protein transpeptidase" evidence="24">
    <location>
        <begin position="429"/>
        <end position="692"/>
    </location>
</feature>
<dbReference type="InterPro" id="IPR050396">
    <property type="entry name" value="Glycosyltr_51/Transpeptidase"/>
</dbReference>
<keyword evidence="8" id="KW-0121">Carboxypeptidase</keyword>
<keyword evidence="17" id="KW-0961">Cell wall biogenesis/degradation</keyword>
<keyword evidence="23" id="KW-1133">Transmembrane helix</keyword>
<evidence type="ECO:0000256" key="13">
    <source>
        <dbReference type="ARBA" id="ARBA00022801"/>
    </source>
</evidence>
<dbReference type="InterPro" id="IPR001264">
    <property type="entry name" value="Glyco_trans_51"/>
</dbReference>
<dbReference type="InterPro" id="IPR001460">
    <property type="entry name" value="PCN-bd_Tpept"/>
</dbReference>
<keyword evidence="16" id="KW-0511">Multifunctional enzyme</keyword>
<evidence type="ECO:0000256" key="6">
    <source>
        <dbReference type="ARBA" id="ARBA00020552"/>
    </source>
</evidence>
<dbReference type="EMBL" id="VDFU01000001">
    <property type="protein sequence ID" value="TNC52753.1"/>
    <property type="molecule type" value="Genomic_DNA"/>
</dbReference>
<dbReference type="InterPro" id="IPR012413">
    <property type="entry name" value="BA14K"/>
</dbReference>
<evidence type="ECO:0000256" key="4">
    <source>
        <dbReference type="ARBA" id="ARBA00010270"/>
    </source>
</evidence>
<feature type="domain" description="Glycosyl transferase family 51" evidence="25">
    <location>
        <begin position="168"/>
        <end position="340"/>
    </location>
</feature>
<evidence type="ECO:0000256" key="5">
    <source>
        <dbReference type="ARBA" id="ARBA00012448"/>
    </source>
</evidence>
<evidence type="ECO:0000313" key="27">
    <source>
        <dbReference type="Proteomes" id="UP000305887"/>
    </source>
</evidence>
<dbReference type="GO" id="GO:0030246">
    <property type="term" value="F:carbohydrate binding"/>
    <property type="evidence" value="ECO:0007669"/>
    <property type="project" value="UniProtKB-KW"/>
</dbReference>
<feature type="compositionally biased region" description="Basic residues" evidence="22">
    <location>
        <begin position="101"/>
        <end position="110"/>
    </location>
</feature>
<keyword evidence="23" id="KW-0812">Transmembrane</keyword>
<feature type="region of interest" description="Disordered" evidence="22">
    <location>
        <begin position="1"/>
        <end position="110"/>
    </location>
</feature>
<dbReference type="GO" id="GO:0006508">
    <property type="term" value="P:proteolysis"/>
    <property type="evidence" value="ECO:0007669"/>
    <property type="project" value="UniProtKB-KW"/>
</dbReference>
<dbReference type="OrthoDB" id="9766909at2"/>
<keyword evidence="7" id="KW-1003">Cell membrane</keyword>
<keyword evidence="27" id="KW-1185">Reference proteome</keyword>
<comment type="catalytic activity">
    <reaction evidence="19">
        <text>Preferential cleavage: (Ac)2-L-Lys-D-Ala-|-D-Ala. Also transpeptidation of peptidyl-alanyl moieties that are N-acyl substituents of D-alanine.</text>
        <dbReference type="EC" id="3.4.16.4"/>
    </reaction>
</comment>
<evidence type="ECO:0000256" key="17">
    <source>
        <dbReference type="ARBA" id="ARBA00023316"/>
    </source>
</evidence>
<comment type="catalytic activity">
    <reaction evidence="21">
        <text>[GlcNAc-(1-&gt;4)-Mur2Ac(oyl-L-Ala-gamma-D-Glu-L-Lys-D-Ala-D-Ala)](n)-di-trans,octa-cis-undecaprenyl diphosphate + beta-D-GlcNAc-(1-&gt;4)-Mur2Ac(oyl-L-Ala-gamma-D-Glu-L-Lys-D-Ala-D-Ala)-di-trans,octa-cis-undecaprenyl diphosphate = [GlcNAc-(1-&gt;4)-Mur2Ac(oyl-L-Ala-gamma-D-Glu-L-Lys-D-Ala-D-Ala)](n+1)-di-trans,octa-cis-undecaprenyl diphosphate + di-trans,octa-cis-undecaprenyl diphosphate + H(+)</text>
        <dbReference type="Rhea" id="RHEA:23708"/>
        <dbReference type="Rhea" id="RHEA-COMP:9602"/>
        <dbReference type="Rhea" id="RHEA-COMP:9603"/>
        <dbReference type="ChEBI" id="CHEBI:15378"/>
        <dbReference type="ChEBI" id="CHEBI:58405"/>
        <dbReference type="ChEBI" id="CHEBI:60033"/>
        <dbReference type="ChEBI" id="CHEBI:78435"/>
        <dbReference type="EC" id="2.4.99.28"/>
    </reaction>
</comment>
<evidence type="ECO:0000259" key="24">
    <source>
        <dbReference type="Pfam" id="PF00905"/>
    </source>
</evidence>
<evidence type="ECO:0000256" key="16">
    <source>
        <dbReference type="ARBA" id="ARBA00023268"/>
    </source>
</evidence>
<keyword evidence="15" id="KW-0573">Peptidoglycan synthesis</keyword>
<dbReference type="Pfam" id="PF00912">
    <property type="entry name" value="Transgly"/>
    <property type="match status" value="1"/>
</dbReference>
<evidence type="ECO:0000256" key="23">
    <source>
        <dbReference type="SAM" id="Phobius"/>
    </source>
</evidence>
<evidence type="ECO:0000256" key="14">
    <source>
        <dbReference type="ARBA" id="ARBA00022960"/>
    </source>
</evidence>
<dbReference type="EC" id="2.4.99.28" evidence="20"/>
<evidence type="ECO:0000256" key="1">
    <source>
        <dbReference type="ARBA" id="ARBA00004752"/>
    </source>
</evidence>
<reference evidence="26 27" key="1">
    <citation type="submission" date="2019-06" db="EMBL/GenBank/DDBJ databases">
        <title>YIM 131921 draft genome.</title>
        <authorList>
            <person name="Jiang L."/>
        </authorList>
    </citation>
    <scope>NUCLEOTIDE SEQUENCE [LARGE SCALE GENOMIC DNA]</scope>
    <source>
        <strain evidence="26 27">YIM 131921</strain>
    </source>
</reference>
<comment type="similarity">
    <text evidence="3">In the N-terminal section; belongs to the glycosyltransferase 51 family.</text>
</comment>
<keyword evidence="14" id="KW-0133">Cell shape</keyword>
<dbReference type="GO" id="GO:0008955">
    <property type="term" value="F:peptidoglycan glycosyltransferase activity"/>
    <property type="evidence" value="ECO:0007669"/>
    <property type="project" value="UniProtKB-EC"/>
</dbReference>
<feature type="transmembrane region" description="Helical" evidence="23">
    <location>
        <begin position="119"/>
        <end position="140"/>
    </location>
</feature>
<keyword evidence="9" id="KW-0645">Protease</keyword>
<dbReference type="Pfam" id="PF00905">
    <property type="entry name" value="Transpeptidase"/>
    <property type="match status" value="1"/>
</dbReference>
<evidence type="ECO:0000256" key="8">
    <source>
        <dbReference type="ARBA" id="ARBA00022645"/>
    </source>
</evidence>
<dbReference type="UniPathway" id="UPA00219"/>